<dbReference type="Proteomes" id="UP001387293">
    <property type="component" value="Unassembled WGS sequence"/>
</dbReference>
<dbReference type="RefSeq" id="WP_337107443.1">
    <property type="nucleotide sequence ID" value="NZ_JAPYKS010000013.1"/>
</dbReference>
<keyword evidence="2" id="KW-1185">Reference proteome</keyword>
<proteinExistence type="predicted"/>
<organism evidence="1 2">
    <name type="scientific">Mesorhizobium salmacidum</name>
    <dbReference type="NCBI Taxonomy" id="3015171"/>
    <lineage>
        <taxon>Bacteria</taxon>
        <taxon>Pseudomonadati</taxon>
        <taxon>Pseudomonadota</taxon>
        <taxon>Alphaproteobacteria</taxon>
        <taxon>Hyphomicrobiales</taxon>
        <taxon>Phyllobacteriaceae</taxon>
        <taxon>Mesorhizobium</taxon>
    </lineage>
</organism>
<accession>A0ABU8L150</accession>
<protein>
    <submittedName>
        <fullName evidence="1">DUF2806 domain-containing protein</fullName>
    </submittedName>
</protein>
<gene>
    <name evidence="1" type="ORF">O7A60_18380</name>
</gene>
<sequence length="342" mass="37322">MSEDENRPVSISGSITDVLGFGKGAGVLVGAIERGIGKALGPWQRQRENRAEISNVEDWAAALNKHGLQITAGEVSLAERTTARLAVDAMRHQEAREAVAIEAVEDFKRIADGREELEPTQPEPEWVDRFWRLAGEVRSDEMRAIWGRVLARQVKGEVSFAARTLDFLSTLSGAEANLIASLAKCVCHYDTAIGVPTNIPQKTCLIRGAPHPTPEDVKMPGRQLADYTEGLATPHLGAIGFYYESGLAHEAFARVEDDQVALKIGGRSFVLRSMKSFGSMVPPLEYSRRPGQCNLGSGEEVTRLGREILSLVDAEPDPAYVNALAKVYDAYGWVLRPAKDLA</sequence>
<comment type="caution">
    <text evidence="1">The sequence shown here is derived from an EMBL/GenBank/DDBJ whole genome shotgun (WGS) entry which is preliminary data.</text>
</comment>
<evidence type="ECO:0000313" key="1">
    <source>
        <dbReference type="EMBL" id="MEI9410719.1"/>
    </source>
</evidence>
<dbReference type="Pfam" id="PF10987">
    <property type="entry name" value="DUF2806"/>
    <property type="match status" value="1"/>
</dbReference>
<reference evidence="1 2" key="1">
    <citation type="submission" date="2022-12" db="EMBL/GenBank/DDBJ databases">
        <authorList>
            <person name="Muema E."/>
        </authorList>
    </citation>
    <scope>NUCLEOTIDE SEQUENCE [LARGE SCALE GENOMIC DNA]</scope>
    <source>
        <strain evidence="2">1326</strain>
    </source>
</reference>
<name>A0ABU8L150_9HYPH</name>
<dbReference type="InterPro" id="IPR021254">
    <property type="entry name" value="DUF2806"/>
</dbReference>
<dbReference type="EMBL" id="JAPYKS010000013">
    <property type="protein sequence ID" value="MEI9410719.1"/>
    <property type="molecule type" value="Genomic_DNA"/>
</dbReference>
<evidence type="ECO:0000313" key="2">
    <source>
        <dbReference type="Proteomes" id="UP001387293"/>
    </source>
</evidence>